<protein>
    <submittedName>
        <fullName evidence="12">P-loop containing nucleoside triphosphate hydrolase protein</fullName>
    </submittedName>
</protein>
<feature type="transmembrane region" description="Helical" evidence="9">
    <location>
        <begin position="947"/>
        <end position="970"/>
    </location>
</feature>
<dbReference type="Gene3D" id="3.40.50.300">
    <property type="entry name" value="P-loop containing nucleotide triphosphate hydrolases"/>
    <property type="match status" value="2"/>
</dbReference>
<keyword evidence="2" id="KW-0813">Transport</keyword>
<evidence type="ECO:0000256" key="7">
    <source>
        <dbReference type="ARBA" id="ARBA00022989"/>
    </source>
</evidence>
<feature type="transmembrane region" description="Helical" evidence="9">
    <location>
        <begin position="120"/>
        <end position="144"/>
    </location>
</feature>
<feature type="transmembrane region" description="Helical" evidence="9">
    <location>
        <begin position="1175"/>
        <end position="1195"/>
    </location>
</feature>
<dbReference type="InterPro" id="IPR027417">
    <property type="entry name" value="P-loop_NTPase"/>
</dbReference>
<evidence type="ECO:0000313" key="12">
    <source>
        <dbReference type="EMBL" id="OCH88609.1"/>
    </source>
</evidence>
<accession>A0A8E2ASQ7</accession>
<feature type="transmembrane region" description="Helical" evidence="9">
    <location>
        <begin position="299"/>
        <end position="324"/>
    </location>
</feature>
<feature type="transmembrane region" description="Helical" evidence="9">
    <location>
        <begin position="90"/>
        <end position="108"/>
    </location>
</feature>
<dbReference type="PROSITE" id="PS00211">
    <property type="entry name" value="ABC_TRANSPORTER_1"/>
    <property type="match status" value="2"/>
</dbReference>
<dbReference type="Pfam" id="PF00664">
    <property type="entry name" value="ABC_membrane"/>
    <property type="match status" value="2"/>
</dbReference>
<evidence type="ECO:0000256" key="1">
    <source>
        <dbReference type="ARBA" id="ARBA00004141"/>
    </source>
</evidence>
<dbReference type="EMBL" id="KV722448">
    <property type="protein sequence ID" value="OCH88609.1"/>
    <property type="molecule type" value="Genomic_DNA"/>
</dbReference>
<keyword evidence="6" id="KW-0067">ATP-binding</keyword>
<keyword evidence="12" id="KW-0378">Hydrolase</keyword>
<dbReference type="InterPro" id="IPR017871">
    <property type="entry name" value="ABC_transporter-like_CS"/>
</dbReference>
<dbReference type="Gene3D" id="1.20.1560.10">
    <property type="entry name" value="ABC transporter type 1, transmembrane domain"/>
    <property type="match status" value="2"/>
</dbReference>
<dbReference type="Proteomes" id="UP000250043">
    <property type="component" value="Unassembled WGS sequence"/>
</dbReference>
<dbReference type="FunFam" id="1.20.1560.10:FF:000013">
    <property type="entry name" value="ABC transporter C family member 2"/>
    <property type="match status" value="1"/>
</dbReference>
<organism evidence="12 13">
    <name type="scientific">Obba rivulosa</name>
    <dbReference type="NCBI Taxonomy" id="1052685"/>
    <lineage>
        <taxon>Eukaryota</taxon>
        <taxon>Fungi</taxon>
        <taxon>Dikarya</taxon>
        <taxon>Basidiomycota</taxon>
        <taxon>Agaricomycotina</taxon>
        <taxon>Agaricomycetes</taxon>
        <taxon>Polyporales</taxon>
        <taxon>Gelatoporiaceae</taxon>
        <taxon>Obba</taxon>
    </lineage>
</organism>
<keyword evidence="8 9" id="KW-0472">Membrane</keyword>
<dbReference type="GO" id="GO:0005524">
    <property type="term" value="F:ATP binding"/>
    <property type="evidence" value="ECO:0007669"/>
    <property type="project" value="UniProtKB-KW"/>
</dbReference>
<dbReference type="PANTHER" id="PTHR24223">
    <property type="entry name" value="ATP-BINDING CASSETTE SUB-FAMILY C"/>
    <property type="match status" value="1"/>
</dbReference>
<evidence type="ECO:0000256" key="9">
    <source>
        <dbReference type="SAM" id="Phobius"/>
    </source>
</evidence>
<evidence type="ECO:0000256" key="2">
    <source>
        <dbReference type="ARBA" id="ARBA00022448"/>
    </source>
</evidence>
<dbReference type="CDD" id="cd03250">
    <property type="entry name" value="ABCC_MRP_domain1"/>
    <property type="match status" value="1"/>
</dbReference>
<keyword evidence="3 9" id="KW-0812">Transmembrane</keyword>
<feature type="transmembrane region" description="Helical" evidence="9">
    <location>
        <begin position="563"/>
        <end position="582"/>
    </location>
</feature>
<evidence type="ECO:0000256" key="3">
    <source>
        <dbReference type="ARBA" id="ARBA00022692"/>
    </source>
</evidence>
<feature type="transmembrane region" description="Helical" evidence="9">
    <location>
        <begin position="1092"/>
        <end position="1110"/>
    </location>
</feature>
<feature type="transmembrane region" description="Helical" evidence="9">
    <location>
        <begin position="344"/>
        <end position="366"/>
    </location>
</feature>
<evidence type="ECO:0000259" key="10">
    <source>
        <dbReference type="PROSITE" id="PS50893"/>
    </source>
</evidence>
<dbReference type="SUPFAM" id="SSF52540">
    <property type="entry name" value="P-loop containing nucleoside triphosphate hydrolases"/>
    <property type="match status" value="2"/>
</dbReference>
<dbReference type="InterPro" id="IPR003439">
    <property type="entry name" value="ABC_transporter-like_ATP-bd"/>
</dbReference>
<name>A0A8E2ASQ7_9APHY</name>
<sequence>MAVAPGSVICLALGCYRPHWPPIDSLILPIYAAGTSLAVFLSQVVLQNVARWIWSKKYAARRSLHDATRQDESSSRSATRGGWDVVVWQYARLFCCTALFALCLHSATRAGARKPAYGGLGGWMEMNLCAIYLYMSLLGVLSILSSRWASRAARQHLMVLLLVTWSCYAYRDLWPLATFTLSPMDAAEGNILWAKVSILTFATLVIPLCAPRRYIPVDPKDPTSEPSAEQTASLVSLVTYTWLDQIILKASQMSHLPSDQFLPLADYDRARYLTERALPHVDPLVVTRKRHIFWGIIRVFVVDFFVMATTLTIRAVTTFASPIGVYQLLQYLEADGSDATVRPWVWISFLFLGPVLGSIAIQWYIFTSTRMTVRSEAIITQLVFNHALRIRTTDTAENETGSGIGDEHMEAIETVGQEDNKDRRSVGTPIIGKLNNLVTSDLRNIYHGCDILYIILYLPVQSGLCIWFLYTVLDWSAFVGMAVMILLLPVPGISAGFIQKVQAEKMRKTDSRVQHVSDFLKLIRMIKLFGWEPLIGERLADMRESELEYVKEYKLLEVLNNCVNYLIPVAIMVATFVTYTIIMHRSLTASRVFSSMAAFSLLRENLNNVLGMSPALVQAKVSLDRLNEFLNETELLDKFSEKDASDSEQSTSVFPEEIGFRNALFTWTKATPGSFILRIDTELFFKRNGINVIIGPTGSGKTSMLLALLGELRYHALSPDSFYNLPRSNGVAYVPQESWIQNATIRENILFGSVYDKRRYEQVLEQCALKRDIELLGAGDQAEVGEMGVTLSGGQKARIGLARALYSTAELLLIDDVFAALDVSTTQWIVNSCFQSDLVRGRTVILATHNISAASFIADFVVTLDASGRVLKQQNLSKSPASGDILEIGTIGVDVYSEGSMAEHDVHQSIGLEGIGTLIEEEEISEGHVGWLPLKMYLSRMAGKRPLLFWSFCAAALAGCELLQVSRVWWLGNWAEQYASHPASDVAVSYYLSVFSTMLFLGSACYSATFIAFAYGSLRASRSIHKSLLGSIFGTTLRWLDKTPTSRIVARCTQDIQEVDGALSSNFEWLAGLTGSMLFEFGAVIIFSPAFLLPGGAVTVLGVWCGQLYMKAQLSAKREMSNARAPVLGHFDATIRGLTSIRAYGAEHAFTQESYRRIDRYTRITRSFYNLSRWVTLRMEALGGVFAAALAIFLVYGGRTSASDTGFSLNMAVAFSGTILWWIMAVNQFELSGNSLERIQQYLDTEKEPKRSDAGVPPAYWPASGDLKVNGLCARYSQDGPRVLHDISFEVRSGQRVGIVGRTGSGKSSLALALLRCILTEGEVYYDGIRTDSINLDALRSNLAIIPQDPELLRGSLRYNLDPFQGHDDAILNGALRASGLTTLQVGSEMSLTLDSAIAAGGSNLSVGQRQMVALARAIVRQSKLLILDEATSAIDYETDATIQKSLRQELKSDVTVLTVAHRLRTIMDADQILVLDAGRMIEYGPPNQLLSNEKSKFRALVEESSDKAELYAMVSGESSV</sequence>
<feature type="domain" description="ABC transporter" evidence="10">
    <location>
        <begin position="658"/>
        <end position="891"/>
    </location>
</feature>
<evidence type="ECO:0000313" key="13">
    <source>
        <dbReference type="Proteomes" id="UP000250043"/>
    </source>
</evidence>
<dbReference type="InterPro" id="IPR003593">
    <property type="entry name" value="AAA+_ATPase"/>
</dbReference>
<dbReference type="PROSITE" id="PS50893">
    <property type="entry name" value="ABC_TRANSPORTER_2"/>
    <property type="match status" value="2"/>
</dbReference>
<dbReference type="CDD" id="cd18604">
    <property type="entry name" value="ABC_6TM_VMR1_D2_like"/>
    <property type="match status" value="1"/>
</dbReference>
<feature type="domain" description="ABC transmembrane type-1" evidence="11">
    <location>
        <begin position="952"/>
        <end position="1231"/>
    </location>
</feature>
<dbReference type="CDD" id="cd18596">
    <property type="entry name" value="ABC_6TM_VMR1_D1_like"/>
    <property type="match status" value="1"/>
</dbReference>
<dbReference type="InterPro" id="IPR036640">
    <property type="entry name" value="ABC1_TM_sf"/>
</dbReference>
<evidence type="ECO:0000256" key="4">
    <source>
        <dbReference type="ARBA" id="ARBA00022737"/>
    </source>
</evidence>
<dbReference type="PANTHER" id="PTHR24223:SF356">
    <property type="entry name" value="ATP-BINDING CASSETTE TRANSPORTER ABC4"/>
    <property type="match status" value="1"/>
</dbReference>
<proteinExistence type="predicted"/>
<dbReference type="OrthoDB" id="6500128at2759"/>
<feature type="transmembrane region" description="Helical" evidence="9">
    <location>
        <begin position="451"/>
        <end position="470"/>
    </location>
</feature>
<dbReference type="GO" id="GO:0016887">
    <property type="term" value="F:ATP hydrolysis activity"/>
    <property type="evidence" value="ECO:0007669"/>
    <property type="project" value="InterPro"/>
</dbReference>
<evidence type="ECO:0000256" key="6">
    <source>
        <dbReference type="ARBA" id="ARBA00022840"/>
    </source>
</evidence>
<dbReference type="InterPro" id="IPR050173">
    <property type="entry name" value="ABC_transporter_C-like"/>
</dbReference>
<feature type="transmembrane region" description="Helical" evidence="9">
    <location>
        <begin position="26"/>
        <end position="46"/>
    </location>
</feature>
<comment type="subcellular location">
    <subcellularLocation>
        <location evidence="1">Membrane</location>
        <topology evidence="1">Multi-pass membrane protein</topology>
    </subcellularLocation>
</comment>
<feature type="transmembrane region" description="Helical" evidence="9">
    <location>
        <begin position="1207"/>
        <end position="1226"/>
    </location>
</feature>
<dbReference type="InterPro" id="IPR011527">
    <property type="entry name" value="ABC1_TM_dom"/>
</dbReference>
<dbReference type="GO" id="GO:0016020">
    <property type="term" value="C:membrane"/>
    <property type="evidence" value="ECO:0007669"/>
    <property type="project" value="UniProtKB-SubCell"/>
</dbReference>
<feature type="transmembrane region" description="Helical" evidence="9">
    <location>
        <begin position="191"/>
        <end position="210"/>
    </location>
</feature>
<keyword evidence="5" id="KW-0547">Nucleotide-binding</keyword>
<keyword evidence="4" id="KW-0677">Repeat</keyword>
<keyword evidence="7 9" id="KW-1133">Transmembrane helix</keyword>
<dbReference type="PROSITE" id="PS50929">
    <property type="entry name" value="ABC_TM1F"/>
    <property type="match status" value="2"/>
</dbReference>
<evidence type="ECO:0000256" key="8">
    <source>
        <dbReference type="ARBA" id="ARBA00023136"/>
    </source>
</evidence>
<dbReference type="SMART" id="SM00382">
    <property type="entry name" value="AAA"/>
    <property type="match status" value="2"/>
</dbReference>
<keyword evidence="13" id="KW-1185">Reference proteome</keyword>
<dbReference type="SUPFAM" id="SSF90123">
    <property type="entry name" value="ABC transporter transmembrane region"/>
    <property type="match status" value="2"/>
</dbReference>
<reference evidence="12 13" key="1">
    <citation type="submission" date="2016-07" db="EMBL/GenBank/DDBJ databases">
        <title>Draft genome of the white-rot fungus Obba rivulosa 3A-2.</title>
        <authorList>
            <consortium name="DOE Joint Genome Institute"/>
            <person name="Miettinen O."/>
            <person name="Riley R."/>
            <person name="Acob R."/>
            <person name="Barry K."/>
            <person name="Cullen D."/>
            <person name="De Vries R."/>
            <person name="Hainaut M."/>
            <person name="Hatakka A."/>
            <person name="Henrissat B."/>
            <person name="Hilden K."/>
            <person name="Kuo R."/>
            <person name="Labutti K."/>
            <person name="Lipzen A."/>
            <person name="Makela M.R."/>
            <person name="Sandor L."/>
            <person name="Spatafora J.W."/>
            <person name="Grigoriev I.V."/>
            <person name="Hibbett D.S."/>
        </authorList>
    </citation>
    <scope>NUCLEOTIDE SEQUENCE [LARGE SCALE GENOMIC DNA]</scope>
    <source>
        <strain evidence="12 13">3A-2</strain>
    </source>
</reference>
<dbReference type="GO" id="GO:0140359">
    <property type="term" value="F:ABC-type transporter activity"/>
    <property type="evidence" value="ECO:0007669"/>
    <property type="project" value="InterPro"/>
</dbReference>
<feature type="transmembrane region" description="Helical" evidence="9">
    <location>
        <begin position="156"/>
        <end position="171"/>
    </location>
</feature>
<dbReference type="CDD" id="cd03244">
    <property type="entry name" value="ABCC_MRP_domain2"/>
    <property type="match status" value="1"/>
</dbReference>
<dbReference type="FunFam" id="3.40.50.300:FF:000838">
    <property type="entry name" value="ABC multidrug transporter (Eurofung)"/>
    <property type="match status" value="1"/>
</dbReference>
<feature type="transmembrane region" description="Helical" evidence="9">
    <location>
        <begin position="476"/>
        <end position="498"/>
    </location>
</feature>
<evidence type="ECO:0000256" key="5">
    <source>
        <dbReference type="ARBA" id="ARBA00022741"/>
    </source>
</evidence>
<feature type="transmembrane region" description="Helical" evidence="9">
    <location>
        <begin position="990"/>
        <end position="1016"/>
    </location>
</feature>
<evidence type="ECO:0000259" key="11">
    <source>
        <dbReference type="PROSITE" id="PS50929"/>
    </source>
</evidence>
<dbReference type="Pfam" id="PF00005">
    <property type="entry name" value="ABC_tran"/>
    <property type="match status" value="2"/>
</dbReference>
<gene>
    <name evidence="12" type="ORF">OBBRIDRAFT_779838</name>
</gene>
<feature type="domain" description="ABC transmembrane type-1" evidence="11">
    <location>
        <begin position="305"/>
        <end position="618"/>
    </location>
</feature>
<feature type="domain" description="ABC transporter" evidence="10">
    <location>
        <begin position="1267"/>
        <end position="1503"/>
    </location>
</feature>